<dbReference type="Pfam" id="PF09335">
    <property type="entry name" value="VTT_dom"/>
    <property type="match status" value="1"/>
</dbReference>
<name>A0ABQ3V821_9CHLR</name>
<evidence type="ECO:0000313" key="9">
    <source>
        <dbReference type="EMBL" id="GHO61108.1"/>
    </source>
</evidence>
<dbReference type="RefSeq" id="WP_201377101.1">
    <property type="nucleotide sequence ID" value="NZ_BNJG01000009.1"/>
</dbReference>
<feature type="transmembrane region" description="Helical" evidence="7">
    <location>
        <begin position="58"/>
        <end position="79"/>
    </location>
</feature>
<evidence type="ECO:0000256" key="2">
    <source>
        <dbReference type="ARBA" id="ARBA00010792"/>
    </source>
</evidence>
<dbReference type="InterPro" id="IPR032816">
    <property type="entry name" value="VTT_dom"/>
</dbReference>
<feature type="transmembrane region" description="Helical" evidence="7">
    <location>
        <begin position="183"/>
        <end position="203"/>
    </location>
</feature>
<feature type="domain" description="VTT" evidence="8">
    <location>
        <begin position="38"/>
        <end position="164"/>
    </location>
</feature>
<proteinExistence type="inferred from homology"/>
<dbReference type="InterPro" id="IPR051311">
    <property type="entry name" value="DedA_domain"/>
</dbReference>
<evidence type="ECO:0000256" key="5">
    <source>
        <dbReference type="ARBA" id="ARBA00022989"/>
    </source>
</evidence>
<evidence type="ECO:0000256" key="3">
    <source>
        <dbReference type="ARBA" id="ARBA00022475"/>
    </source>
</evidence>
<dbReference type="EMBL" id="BNJG01000009">
    <property type="protein sequence ID" value="GHO61108.1"/>
    <property type="molecule type" value="Genomic_DNA"/>
</dbReference>
<accession>A0ABQ3V821</accession>
<keyword evidence="3" id="KW-1003">Cell membrane</keyword>
<feature type="transmembrane region" description="Helical" evidence="7">
    <location>
        <begin position="18"/>
        <end position="37"/>
    </location>
</feature>
<dbReference type="PANTHER" id="PTHR42709">
    <property type="entry name" value="ALKALINE PHOSPHATASE LIKE PROTEIN"/>
    <property type="match status" value="1"/>
</dbReference>
<dbReference type="Proteomes" id="UP000654345">
    <property type="component" value="Unassembled WGS sequence"/>
</dbReference>
<evidence type="ECO:0000313" key="10">
    <source>
        <dbReference type="Proteomes" id="UP000654345"/>
    </source>
</evidence>
<comment type="caution">
    <text evidence="9">The sequence shown here is derived from an EMBL/GenBank/DDBJ whole genome shotgun (WGS) entry which is preliminary data.</text>
</comment>
<organism evidence="9 10">
    <name type="scientific">Ktedonobacter robiniae</name>
    <dbReference type="NCBI Taxonomy" id="2778365"/>
    <lineage>
        <taxon>Bacteria</taxon>
        <taxon>Bacillati</taxon>
        <taxon>Chloroflexota</taxon>
        <taxon>Ktedonobacteria</taxon>
        <taxon>Ktedonobacterales</taxon>
        <taxon>Ktedonobacteraceae</taxon>
        <taxon>Ktedonobacter</taxon>
    </lineage>
</organism>
<evidence type="ECO:0000256" key="4">
    <source>
        <dbReference type="ARBA" id="ARBA00022692"/>
    </source>
</evidence>
<gene>
    <name evidence="9" type="ORF">KSB_95830</name>
</gene>
<dbReference type="PANTHER" id="PTHR42709:SF6">
    <property type="entry name" value="UNDECAPRENYL PHOSPHATE TRANSPORTER A"/>
    <property type="match status" value="1"/>
</dbReference>
<keyword evidence="5 7" id="KW-1133">Transmembrane helix</keyword>
<sequence length="226" mass="25232">MDLATLFSIHTLQSLLDILGYPAVTLLILLESAGIPLPGESMVLLASFYAATSHQLQLPIIILCAAIGAIIGDNIGYYIGRTGGRRFVERFGKYFFLKTSHLEYAERFFARHGAKTVFFGRFITFLRIWAAFLAGMNQMPWRAFMFYNALGGITWATLIGSLGYLSGIFFQDHFDQVEHLVKLIGWGGLGAVIVLVLGALLFLRLRRARQPEESTTNKKRNPSHAL</sequence>
<evidence type="ECO:0000256" key="6">
    <source>
        <dbReference type="ARBA" id="ARBA00023136"/>
    </source>
</evidence>
<keyword evidence="6 7" id="KW-0472">Membrane</keyword>
<keyword evidence="10" id="KW-1185">Reference proteome</keyword>
<evidence type="ECO:0000259" key="8">
    <source>
        <dbReference type="Pfam" id="PF09335"/>
    </source>
</evidence>
<comment type="subcellular location">
    <subcellularLocation>
        <location evidence="1">Cell membrane</location>
        <topology evidence="1">Multi-pass membrane protein</topology>
    </subcellularLocation>
</comment>
<evidence type="ECO:0000256" key="7">
    <source>
        <dbReference type="SAM" id="Phobius"/>
    </source>
</evidence>
<feature type="transmembrane region" description="Helical" evidence="7">
    <location>
        <begin position="146"/>
        <end position="171"/>
    </location>
</feature>
<reference evidence="9 10" key="1">
    <citation type="journal article" date="2021" name="Int. J. Syst. Evol. Microbiol.">
        <title>Reticulibacter mediterranei gen. nov., sp. nov., within the new family Reticulibacteraceae fam. nov., and Ktedonospora formicarum gen. nov., sp. nov., Ktedonobacter robiniae sp. nov., Dictyobacter formicarum sp. nov. and Dictyobacter arantiisoli sp. nov., belonging to the class Ktedonobacteria.</title>
        <authorList>
            <person name="Yabe S."/>
            <person name="Zheng Y."/>
            <person name="Wang C.M."/>
            <person name="Sakai Y."/>
            <person name="Abe K."/>
            <person name="Yokota A."/>
            <person name="Donadio S."/>
            <person name="Cavaletti L."/>
            <person name="Monciardini P."/>
        </authorList>
    </citation>
    <scope>NUCLEOTIDE SEQUENCE [LARGE SCALE GENOMIC DNA]</scope>
    <source>
        <strain evidence="9 10">SOSP1-30</strain>
    </source>
</reference>
<comment type="similarity">
    <text evidence="2">Belongs to the DedA family.</text>
</comment>
<evidence type="ECO:0000256" key="1">
    <source>
        <dbReference type="ARBA" id="ARBA00004651"/>
    </source>
</evidence>
<keyword evidence="4 7" id="KW-0812">Transmembrane</keyword>
<protein>
    <recommendedName>
        <fullName evidence="8">VTT domain-containing protein</fullName>
    </recommendedName>
</protein>